<dbReference type="Gene3D" id="3.60.15.10">
    <property type="entry name" value="Ribonuclease Z/Hydroxyacylglutathione hydrolase-like"/>
    <property type="match status" value="1"/>
</dbReference>
<dbReference type="RefSeq" id="WP_265618798.1">
    <property type="nucleotide sequence ID" value="NZ_JAPFRD010000013.1"/>
</dbReference>
<evidence type="ECO:0000259" key="1">
    <source>
        <dbReference type="SMART" id="SM00849"/>
    </source>
</evidence>
<evidence type="ECO:0000313" key="3">
    <source>
        <dbReference type="Proteomes" id="UP001142810"/>
    </source>
</evidence>
<dbReference type="InterPro" id="IPR036866">
    <property type="entry name" value="RibonucZ/Hydroxyglut_hydro"/>
</dbReference>
<protein>
    <submittedName>
        <fullName evidence="2">MBL fold metallo-hydrolase</fullName>
    </submittedName>
</protein>
<evidence type="ECO:0000313" key="2">
    <source>
        <dbReference type="EMBL" id="MCW8109916.1"/>
    </source>
</evidence>
<dbReference type="SUPFAM" id="SSF56281">
    <property type="entry name" value="Metallo-hydrolase/oxidoreductase"/>
    <property type="match status" value="1"/>
</dbReference>
<dbReference type="PANTHER" id="PTHR42951">
    <property type="entry name" value="METALLO-BETA-LACTAMASE DOMAIN-CONTAINING"/>
    <property type="match status" value="1"/>
</dbReference>
<reference evidence="2" key="1">
    <citation type="submission" date="2022-11" db="EMBL/GenBank/DDBJ databases">
        <title>Alteromonas sp. nov., isolated from sea water of the Qingdao.</title>
        <authorList>
            <person name="Wang Q."/>
        </authorList>
    </citation>
    <scope>NUCLEOTIDE SEQUENCE</scope>
    <source>
        <strain evidence="2">ASW11-7</strain>
    </source>
</reference>
<dbReference type="SMART" id="SM00849">
    <property type="entry name" value="Lactamase_B"/>
    <property type="match status" value="1"/>
</dbReference>
<name>A0ABT3PAW0_9ALTE</name>
<dbReference type="Proteomes" id="UP001142810">
    <property type="component" value="Unassembled WGS sequence"/>
</dbReference>
<dbReference type="InterPro" id="IPR050855">
    <property type="entry name" value="NDM-1-like"/>
</dbReference>
<accession>A0ABT3PAW0</accession>
<dbReference type="PANTHER" id="PTHR42951:SF17">
    <property type="entry name" value="METALLO-BETA-LACTAMASE DOMAIN-CONTAINING PROTEIN"/>
    <property type="match status" value="1"/>
</dbReference>
<gene>
    <name evidence="2" type="ORF">OPS25_15520</name>
</gene>
<dbReference type="Pfam" id="PF00753">
    <property type="entry name" value="Lactamase_B"/>
    <property type="match status" value="1"/>
</dbReference>
<proteinExistence type="predicted"/>
<feature type="domain" description="Metallo-beta-lactamase" evidence="1">
    <location>
        <begin position="10"/>
        <end position="209"/>
    </location>
</feature>
<organism evidence="2 3">
    <name type="scientific">Alteromonas aquimaris</name>
    <dbReference type="NCBI Taxonomy" id="2998417"/>
    <lineage>
        <taxon>Bacteria</taxon>
        <taxon>Pseudomonadati</taxon>
        <taxon>Pseudomonadota</taxon>
        <taxon>Gammaproteobacteria</taxon>
        <taxon>Alteromonadales</taxon>
        <taxon>Alteromonadaceae</taxon>
        <taxon>Alteromonas/Salinimonas group</taxon>
        <taxon>Alteromonas</taxon>
    </lineage>
</organism>
<dbReference type="InterPro" id="IPR001279">
    <property type="entry name" value="Metallo-B-lactamas"/>
</dbReference>
<keyword evidence="3" id="KW-1185">Reference proteome</keyword>
<comment type="caution">
    <text evidence="2">The sequence shown here is derived from an EMBL/GenBank/DDBJ whole genome shotgun (WGS) entry which is preliminary data.</text>
</comment>
<sequence length="250" mass="28266">MKLHTLSGYIQFIYLIEDEQGLLLLDGCSRADVKRVCSFIKYELKRSITDLKLIVVTHMHPDHAGGAHKLRATTGAKIAAHPNTRNWYAGMSGRTAHVIDVMLTWWVAGRLGKPKRKVWYPPLLQPDILLNDRDALPDYPAFQVVYTPGHTNHDISILHMPTQQMYVADLVVRVKGELMPPYPLCHPNQYKQSLAKVAALNVTTLYCAHVPPLANPSAVLTTMLKKAPTFPKNHWYSFKGRVLGKLRSKR</sequence>
<dbReference type="EMBL" id="JAPFRD010000013">
    <property type="protein sequence ID" value="MCW8109916.1"/>
    <property type="molecule type" value="Genomic_DNA"/>
</dbReference>